<keyword evidence="5" id="KW-1185">Reference proteome</keyword>
<proteinExistence type="inferred from homology"/>
<keyword evidence="2" id="KW-0520">NAD</keyword>
<evidence type="ECO:0000313" key="5">
    <source>
        <dbReference type="Proteomes" id="UP001519306"/>
    </source>
</evidence>
<dbReference type="SUPFAM" id="SSF51735">
    <property type="entry name" value="NAD(P)-binding Rossmann-fold domains"/>
    <property type="match status" value="1"/>
</dbReference>
<sequence length="360" mass="41087">MKYDVMHFEALGAESTHLEEETNKLIEAGKLDKDIKYVITPLTVQEYLEENKDIELPDIISTKTHSRLPEDYINSGNKKSVITRSAGYDHYEDLADKVNIASLREYCINAVAQTAIKFVYATCGEFNEYIRNTAVFERNKTSSFMELNENRVATVYGVGKIGKRTYDLLQANGLTTQAVDIRAEELKELDEYKNVTFISKEEAIKNSDILVNVMNLTKIEDSRFYNMNYFNEEYLSKAKEGIMFINVTRGEIAPEAVILDLYKSGKIRGIGLDVFSNEAILTDYLRKNDFTGCENKDILASKEIIECSIDKSENFYVQAHQGFNSDCAAVDKAHEAMMHVAYWYSNNKKGFAEQLPYYEG</sequence>
<evidence type="ECO:0000256" key="1">
    <source>
        <dbReference type="ARBA" id="ARBA00005854"/>
    </source>
</evidence>
<comment type="caution">
    <text evidence="4">The sequence shown here is derived from an EMBL/GenBank/DDBJ whole genome shotgun (WGS) entry which is preliminary data.</text>
</comment>
<dbReference type="PANTHER" id="PTHR43026:SF1">
    <property type="entry name" value="2-HYDROXYACID DEHYDROGENASE HOMOLOG 1-RELATED"/>
    <property type="match status" value="1"/>
</dbReference>
<dbReference type="RefSeq" id="WP_210060651.1">
    <property type="nucleotide sequence ID" value="NZ_JAGGLJ010000007.1"/>
</dbReference>
<dbReference type="InterPro" id="IPR058205">
    <property type="entry name" value="D-LDH-like"/>
</dbReference>
<reference evidence="4 5" key="1">
    <citation type="submission" date="2021-03" db="EMBL/GenBank/DDBJ databases">
        <title>Genomic Encyclopedia of Type Strains, Phase IV (KMG-IV): sequencing the most valuable type-strain genomes for metagenomic binning, comparative biology and taxonomic classification.</title>
        <authorList>
            <person name="Goeker M."/>
        </authorList>
    </citation>
    <scope>NUCLEOTIDE SEQUENCE [LARGE SCALE GENOMIC DNA]</scope>
    <source>
        <strain evidence="4 5">DSM 27563</strain>
    </source>
</reference>
<dbReference type="Pfam" id="PF02826">
    <property type="entry name" value="2-Hacid_dh_C"/>
    <property type="match status" value="1"/>
</dbReference>
<accession>A0ABS4KC56</accession>
<evidence type="ECO:0000256" key="2">
    <source>
        <dbReference type="ARBA" id="ARBA00023027"/>
    </source>
</evidence>
<dbReference type="InterPro" id="IPR006140">
    <property type="entry name" value="D-isomer_DH_NAD-bd"/>
</dbReference>
<name>A0ABS4KC56_9FIRM</name>
<evidence type="ECO:0000259" key="3">
    <source>
        <dbReference type="Pfam" id="PF02826"/>
    </source>
</evidence>
<gene>
    <name evidence="4" type="ORF">J2Z71_000887</name>
</gene>
<keyword evidence="4" id="KW-0560">Oxidoreductase</keyword>
<dbReference type="GO" id="GO:0008720">
    <property type="term" value="F:D-lactate dehydrogenase (NAD+) activity"/>
    <property type="evidence" value="ECO:0007669"/>
    <property type="project" value="UniProtKB-EC"/>
</dbReference>
<dbReference type="Gene3D" id="3.40.50.720">
    <property type="entry name" value="NAD(P)-binding Rossmann-like Domain"/>
    <property type="match status" value="2"/>
</dbReference>
<feature type="domain" description="D-isomer specific 2-hydroxyacid dehydrogenase NAD-binding" evidence="3">
    <location>
        <begin position="125"/>
        <end position="283"/>
    </location>
</feature>
<dbReference type="EC" id="1.1.1.28" evidence="4"/>
<dbReference type="EMBL" id="JAGGLJ010000007">
    <property type="protein sequence ID" value="MBP2025357.1"/>
    <property type="molecule type" value="Genomic_DNA"/>
</dbReference>
<dbReference type="Proteomes" id="UP001519306">
    <property type="component" value="Unassembled WGS sequence"/>
</dbReference>
<dbReference type="InterPro" id="IPR036291">
    <property type="entry name" value="NAD(P)-bd_dom_sf"/>
</dbReference>
<organism evidence="4 5">
    <name type="scientific">Peptoniphilus stercorisuis</name>
    <dbReference type="NCBI Taxonomy" id="1436965"/>
    <lineage>
        <taxon>Bacteria</taxon>
        <taxon>Bacillati</taxon>
        <taxon>Bacillota</taxon>
        <taxon>Tissierellia</taxon>
        <taxon>Tissierellales</taxon>
        <taxon>Peptoniphilaceae</taxon>
        <taxon>Peptoniphilus</taxon>
    </lineage>
</organism>
<protein>
    <submittedName>
        <fullName evidence="4">D-lactate dehydrogenase</fullName>
        <ecNumber evidence="4">1.1.1.28</ecNumber>
    </submittedName>
</protein>
<dbReference type="PANTHER" id="PTHR43026">
    <property type="entry name" value="2-HYDROXYACID DEHYDROGENASE HOMOLOG 1-RELATED"/>
    <property type="match status" value="1"/>
</dbReference>
<comment type="similarity">
    <text evidence="1">Belongs to the D-isomer specific 2-hydroxyacid dehydrogenase family.</text>
</comment>
<evidence type="ECO:0000313" key="4">
    <source>
        <dbReference type="EMBL" id="MBP2025357.1"/>
    </source>
</evidence>